<reference evidence="2" key="1">
    <citation type="submission" date="2020-11" db="EMBL/GenBank/DDBJ databases">
        <title>Sepsis caused by Salmonella Paratyphi B variant Java producing a blaoxa-48 in a traveler patient.</title>
        <authorList>
            <person name="Balandraud A."/>
            <person name="Hadjadj L."/>
            <person name="Dubourg G."/>
            <person name="Mailhe M."/>
            <person name="Rolain J.-M."/>
            <person name="Baron S.A."/>
        </authorList>
    </citation>
    <scope>NUCLEOTIDE SEQUENCE</scope>
    <source>
        <plasmid evidence="2">unnamed2</plasmid>
    </source>
</reference>
<feature type="compositionally biased region" description="Basic and acidic residues" evidence="1">
    <location>
        <begin position="1"/>
        <end position="25"/>
    </location>
</feature>
<sequence length="106" mass="12346">MDNRVSVFEKGESARRSRTTERSESVSEEAEERLNWHFLLTHLCGISHRTWRTFHTIRTDAEWLSQYTLRYRYVTGSGLRPDTPKVNGLTRPGGLVCSRHPLTDKL</sequence>
<accession>A0A8F4Y3Y7</accession>
<evidence type="ECO:0000313" key="2">
    <source>
        <dbReference type="EMBL" id="QXJ08847.1"/>
    </source>
</evidence>
<dbReference type="RefSeq" id="WP_187655770.1">
    <property type="nucleotide sequence ID" value="NZ_CP065187.1"/>
</dbReference>
<protein>
    <submittedName>
        <fullName evidence="2">Uncharacterized protein</fullName>
    </submittedName>
</protein>
<dbReference type="EMBL" id="CP065187">
    <property type="protein sequence ID" value="QXJ08847.1"/>
    <property type="molecule type" value="Genomic_DNA"/>
</dbReference>
<name>A0A8F4Y3Y7_SALEB</name>
<proteinExistence type="predicted"/>
<geneLocation type="plasmid" evidence="2">
    <name>unnamed2</name>
</geneLocation>
<evidence type="ECO:0000256" key="1">
    <source>
        <dbReference type="SAM" id="MobiDB-lite"/>
    </source>
</evidence>
<organism evidence="2">
    <name type="scientific">Salmonella enterica subsp. enterica serovar Java</name>
    <dbReference type="NCBI Taxonomy" id="224729"/>
    <lineage>
        <taxon>Bacteria</taxon>
        <taxon>Pseudomonadati</taxon>
        <taxon>Pseudomonadota</taxon>
        <taxon>Gammaproteobacteria</taxon>
        <taxon>Enterobacterales</taxon>
        <taxon>Enterobacteriaceae</taxon>
        <taxon>Salmonella</taxon>
    </lineage>
</organism>
<feature type="region of interest" description="Disordered" evidence="1">
    <location>
        <begin position="1"/>
        <end position="28"/>
    </location>
</feature>
<dbReference type="AlphaFoldDB" id="A0A8F4Y3Y7"/>
<gene>
    <name evidence="2" type="ORF">IS480_23110</name>
</gene>
<keyword evidence="2" id="KW-0614">Plasmid</keyword>